<dbReference type="AlphaFoldDB" id="A0A225DTT1"/>
<sequence length="660" mass="70809">MNEPPAKNLLALFWRMVLIRRCEEQLVKSHQRGLVHGACHTYIGQEAVAVGVCAHLRPDDVVFSTHRGHGHALAKGVPPVELLAELYGRATGCSRGRGGSMHLFAPEVGLMGTSGIVGPCILQAAGAGYSFRLLKTDRVAVAFFGDGAVNNGAFHEGLNMASIWKLPVLFVCENNQFATEVPFSTAAGNPDVAARGAAYGMPGVSLDGNDVRAVHAAAQEAVRRARSGGGPTLFECKTYRTRPHSEGMGDFTYRTREDVEAWRARCPIRRLRESITNTGKVKADDLDAIESEIQREIETAHQTAEAAPWPDPATAATHVYAEPRAVSHPPPPATGDRQLTYMQATLEALSAEMARNPGIFVVGEGIGVRGGNFNTTAGLYKLYGPERLRDTPICERGFVGLGCGAAMTGTRPVIDFMFADFVLDGVGEIVNQIAKMQYMSSGRIKMPILLRGCIGVGHAAATHHSGSYYPMYAHFPGLRVVVPSTPYDAKGLLHRALRCDDPVLFLEHRELLGLKGPVPEAAYEISFGRAAVVREGTDVTVVALALMVHQTLKACDILARDGVSVEVIDPRTVAPLDVETIARSVAKTGRLLIADEAFAPYGIGAEIAAQIADRGFDDLDAPIRRLNGVHTPTPYSPPLEKAVVPNVDAIVGAIRDLLAE</sequence>
<dbReference type="Pfam" id="PF02780">
    <property type="entry name" value="Transketolase_C"/>
    <property type="match status" value="1"/>
</dbReference>
<dbReference type="SMART" id="SM00861">
    <property type="entry name" value="Transket_pyr"/>
    <property type="match status" value="1"/>
</dbReference>
<evidence type="ECO:0000256" key="4">
    <source>
        <dbReference type="ARBA" id="ARBA00023052"/>
    </source>
</evidence>
<dbReference type="InterPro" id="IPR029061">
    <property type="entry name" value="THDP-binding"/>
</dbReference>
<dbReference type="SUPFAM" id="SSF52518">
    <property type="entry name" value="Thiamin diphosphate-binding fold (THDP-binding)"/>
    <property type="match status" value="2"/>
</dbReference>
<dbReference type="Pfam" id="PF02779">
    <property type="entry name" value="Transket_pyr"/>
    <property type="match status" value="1"/>
</dbReference>
<accession>A0A225DTT1</accession>
<dbReference type="CDD" id="cd07036">
    <property type="entry name" value="TPP_PYR_E1-PDHc-beta_like"/>
    <property type="match status" value="1"/>
</dbReference>
<dbReference type="FunFam" id="3.40.50.970:FF:000001">
    <property type="entry name" value="Pyruvate dehydrogenase E1 beta subunit"/>
    <property type="match status" value="1"/>
</dbReference>
<dbReference type="RefSeq" id="WP_238602662.1">
    <property type="nucleotide sequence ID" value="NZ_NIDE01000005.1"/>
</dbReference>
<comment type="cofactor">
    <cofactor evidence="1">
        <name>thiamine diphosphate</name>
        <dbReference type="ChEBI" id="CHEBI:58937"/>
    </cofactor>
</comment>
<dbReference type="InterPro" id="IPR005475">
    <property type="entry name" value="Transketolase-like_Pyr-bd"/>
</dbReference>
<dbReference type="PANTHER" id="PTHR43257">
    <property type="entry name" value="PYRUVATE DEHYDROGENASE E1 COMPONENT BETA SUBUNIT"/>
    <property type="match status" value="1"/>
</dbReference>
<dbReference type="GO" id="GO:0016624">
    <property type="term" value="F:oxidoreductase activity, acting on the aldehyde or oxo group of donors, disulfide as acceptor"/>
    <property type="evidence" value="ECO:0007669"/>
    <property type="project" value="InterPro"/>
</dbReference>
<evidence type="ECO:0000256" key="2">
    <source>
        <dbReference type="ARBA" id="ARBA00003906"/>
    </source>
</evidence>
<comment type="caution">
    <text evidence="6">The sequence shown here is derived from an EMBL/GenBank/DDBJ whole genome shotgun (WGS) entry which is preliminary data.</text>
</comment>
<keyword evidence="3" id="KW-0560">Oxidoreductase</keyword>
<dbReference type="Gene3D" id="3.40.50.920">
    <property type="match status" value="1"/>
</dbReference>
<dbReference type="Gene3D" id="3.40.50.970">
    <property type="match status" value="2"/>
</dbReference>
<gene>
    <name evidence="6" type="ORF">FRUB_04026</name>
</gene>
<dbReference type="FunFam" id="3.40.50.920:FF:000001">
    <property type="entry name" value="Pyruvate dehydrogenase E1 beta subunit"/>
    <property type="match status" value="1"/>
</dbReference>
<evidence type="ECO:0000313" key="7">
    <source>
        <dbReference type="Proteomes" id="UP000214646"/>
    </source>
</evidence>
<dbReference type="CDD" id="cd02000">
    <property type="entry name" value="TPP_E1_PDC_ADC_BCADC"/>
    <property type="match status" value="1"/>
</dbReference>
<dbReference type="Pfam" id="PF00676">
    <property type="entry name" value="E1_dh"/>
    <property type="match status" value="1"/>
</dbReference>
<organism evidence="6 7">
    <name type="scientific">Fimbriiglobus ruber</name>
    <dbReference type="NCBI Taxonomy" id="1908690"/>
    <lineage>
        <taxon>Bacteria</taxon>
        <taxon>Pseudomonadati</taxon>
        <taxon>Planctomycetota</taxon>
        <taxon>Planctomycetia</taxon>
        <taxon>Gemmatales</taxon>
        <taxon>Gemmataceae</taxon>
        <taxon>Fimbriiglobus</taxon>
    </lineage>
</organism>
<keyword evidence="4" id="KW-0786">Thiamine pyrophosphate</keyword>
<name>A0A225DTT1_9BACT</name>
<comment type="function">
    <text evidence="2">E1 component of the 2-oxoglutarate dehydrogenase (OGDH) complex which catalyzes the decarboxylation of 2-oxoglutarate, the first step in the conversion of 2-oxoglutarate to succinyl-CoA and CO(2).</text>
</comment>
<dbReference type="NCBIfam" id="NF006667">
    <property type="entry name" value="PRK09212.1"/>
    <property type="match status" value="1"/>
</dbReference>
<reference evidence="7" key="1">
    <citation type="submission" date="2017-06" db="EMBL/GenBank/DDBJ databases">
        <title>Genome analysis of Fimbriiglobus ruber SP5, the first member of the order Planctomycetales with confirmed chitinolytic capability.</title>
        <authorList>
            <person name="Ravin N.V."/>
            <person name="Rakitin A.L."/>
            <person name="Ivanova A.A."/>
            <person name="Beletsky A.V."/>
            <person name="Kulichevskaya I.S."/>
            <person name="Mardanov A.V."/>
            <person name="Dedysh S.N."/>
        </authorList>
    </citation>
    <scope>NUCLEOTIDE SEQUENCE [LARGE SCALE GENOMIC DNA]</scope>
    <source>
        <strain evidence="7">SP5</strain>
    </source>
</reference>
<proteinExistence type="predicted"/>
<dbReference type="PANTHER" id="PTHR43257:SF2">
    <property type="entry name" value="PYRUVATE DEHYDROGENASE E1 COMPONENT SUBUNIT BETA"/>
    <property type="match status" value="1"/>
</dbReference>
<evidence type="ECO:0000256" key="3">
    <source>
        <dbReference type="ARBA" id="ARBA00023002"/>
    </source>
</evidence>
<keyword evidence="7" id="KW-1185">Reference proteome</keyword>
<feature type="domain" description="Transketolase-like pyrimidine-binding" evidence="5">
    <location>
        <begin position="339"/>
        <end position="514"/>
    </location>
</feature>
<dbReference type="Proteomes" id="UP000214646">
    <property type="component" value="Unassembled WGS sequence"/>
</dbReference>
<dbReference type="InterPro" id="IPR001017">
    <property type="entry name" value="DH_E1"/>
</dbReference>
<evidence type="ECO:0000256" key="1">
    <source>
        <dbReference type="ARBA" id="ARBA00001964"/>
    </source>
</evidence>
<dbReference type="SUPFAM" id="SSF52922">
    <property type="entry name" value="TK C-terminal domain-like"/>
    <property type="match status" value="1"/>
</dbReference>
<evidence type="ECO:0000259" key="5">
    <source>
        <dbReference type="SMART" id="SM00861"/>
    </source>
</evidence>
<dbReference type="InterPro" id="IPR009014">
    <property type="entry name" value="Transketo_C/PFOR_II"/>
</dbReference>
<evidence type="ECO:0000313" key="6">
    <source>
        <dbReference type="EMBL" id="OWK41948.1"/>
    </source>
</evidence>
<protein>
    <submittedName>
        <fullName evidence="6">Acetoin dehydrogenase E1 component alpha-subunit</fullName>
    </submittedName>
</protein>
<dbReference type="InterPro" id="IPR033248">
    <property type="entry name" value="Transketolase_C"/>
</dbReference>
<dbReference type="EMBL" id="NIDE01000005">
    <property type="protein sequence ID" value="OWK41948.1"/>
    <property type="molecule type" value="Genomic_DNA"/>
</dbReference>